<dbReference type="Proteomes" id="UP000244855">
    <property type="component" value="Unassembled WGS sequence"/>
</dbReference>
<keyword evidence="2" id="KW-1185">Reference proteome</keyword>
<sequence>MTSNVTVVRGREDMGAQVIHQRHNARQNLSDVHLRPLGSAGHMCDETASFCHPIASNRCWNGNTNHTCHIHNSPTRAHAASSSTGTASSPAVDGLTILADAVLYTLLVKLLNRQVRYYQLQSMQFSYTTLHSLTLLLHLSWASTMFPHRTAMV</sequence>
<name>A0A2V1CYG1_9PLEO</name>
<dbReference type="EMBL" id="KZ806111">
    <property type="protein sequence ID" value="PVH90770.1"/>
    <property type="molecule type" value="Genomic_DNA"/>
</dbReference>
<evidence type="ECO:0000313" key="2">
    <source>
        <dbReference type="Proteomes" id="UP000244855"/>
    </source>
</evidence>
<reference evidence="1 2" key="1">
    <citation type="journal article" date="2018" name="Sci. Rep.">
        <title>Comparative genomics provides insights into the lifestyle and reveals functional heterogeneity of dark septate endophytic fungi.</title>
        <authorList>
            <person name="Knapp D.G."/>
            <person name="Nemeth J.B."/>
            <person name="Barry K."/>
            <person name="Hainaut M."/>
            <person name="Henrissat B."/>
            <person name="Johnson J."/>
            <person name="Kuo A."/>
            <person name="Lim J.H.P."/>
            <person name="Lipzen A."/>
            <person name="Nolan M."/>
            <person name="Ohm R.A."/>
            <person name="Tamas L."/>
            <person name="Grigoriev I.V."/>
            <person name="Spatafora J.W."/>
            <person name="Nagy L.G."/>
            <person name="Kovacs G.M."/>
        </authorList>
    </citation>
    <scope>NUCLEOTIDE SEQUENCE [LARGE SCALE GENOMIC DNA]</scope>
    <source>
        <strain evidence="1 2">DSE2036</strain>
    </source>
</reference>
<evidence type="ECO:0000313" key="1">
    <source>
        <dbReference type="EMBL" id="PVH90770.1"/>
    </source>
</evidence>
<organism evidence="1 2">
    <name type="scientific">Periconia macrospinosa</name>
    <dbReference type="NCBI Taxonomy" id="97972"/>
    <lineage>
        <taxon>Eukaryota</taxon>
        <taxon>Fungi</taxon>
        <taxon>Dikarya</taxon>
        <taxon>Ascomycota</taxon>
        <taxon>Pezizomycotina</taxon>
        <taxon>Dothideomycetes</taxon>
        <taxon>Pleosporomycetidae</taxon>
        <taxon>Pleosporales</taxon>
        <taxon>Massarineae</taxon>
        <taxon>Periconiaceae</taxon>
        <taxon>Periconia</taxon>
    </lineage>
</organism>
<gene>
    <name evidence="1" type="ORF">DM02DRAFT_636575</name>
</gene>
<accession>A0A2V1CYG1</accession>
<dbReference type="AlphaFoldDB" id="A0A2V1CYG1"/>
<protein>
    <submittedName>
        <fullName evidence="1">Uncharacterized protein</fullName>
    </submittedName>
</protein>
<proteinExistence type="predicted"/>